<evidence type="ECO:0000256" key="5">
    <source>
        <dbReference type="ARBA" id="ARBA00023267"/>
    </source>
</evidence>
<dbReference type="GO" id="GO:0005524">
    <property type="term" value="F:ATP binding"/>
    <property type="evidence" value="ECO:0007669"/>
    <property type="project" value="UniProtKB-UniRule"/>
</dbReference>
<dbReference type="FunFam" id="3.40.50.20:FF:000010">
    <property type="entry name" value="Propionyl-CoA carboxylase subunit alpha"/>
    <property type="match status" value="1"/>
</dbReference>
<dbReference type="SUPFAM" id="SSF52440">
    <property type="entry name" value="PreATP-grasp domain"/>
    <property type="match status" value="1"/>
</dbReference>
<evidence type="ECO:0000256" key="4">
    <source>
        <dbReference type="ARBA" id="ARBA00022840"/>
    </source>
</evidence>
<reference evidence="10 11" key="1">
    <citation type="submission" date="2024-06" db="EMBL/GenBank/DDBJ databases">
        <title>Genome sequencing of Agrobacterium spp. from tobacco in Serbia.</title>
        <authorList>
            <person name="Ilicic R.J."/>
            <person name="Studholme D.J."/>
            <person name="Jelusic A."/>
            <person name="Barac G."/>
            <person name="Bagi F."/>
            <person name="Popovic Milovanovic T."/>
        </authorList>
    </citation>
    <scope>NUCLEOTIDE SEQUENCE [LARGE SCALE GENOMIC DNA]</scope>
    <source>
        <strain evidence="10 11">DA1</strain>
    </source>
</reference>
<dbReference type="Gene3D" id="3.30.470.20">
    <property type="entry name" value="ATP-grasp fold, B domain"/>
    <property type="match status" value="1"/>
</dbReference>
<dbReference type="InterPro" id="IPR005481">
    <property type="entry name" value="BC-like_N"/>
</dbReference>
<feature type="domain" description="Lipoyl-binding" evidence="7">
    <location>
        <begin position="494"/>
        <end position="573"/>
    </location>
</feature>
<dbReference type="Gene3D" id="3.40.50.20">
    <property type="match status" value="1"/>
</dbReference>
<dbReference type="InterPro" id="IPR001882">
    <property type="entry name" value="Biotin_BS"/>
</dbReference>
<dbReference type="InterPro" id="IPR011053">
    <property type="entry name" value="Single_hybrid_motif"/>
</dbReference>
<dbReference type="PROSITE" id="PS50975">
    <property type="entry name" value="ATP_GRASP"/>
    <property type="match status" value="1"/>
</dbReference>
<evidence type="ECO:0000313" key="10">
    <source>
        <dbReference type="EMBL" id="MES4993565.1"/>
    </source>
</evidence>
<keyword evidence="3 6" id="KW-0547">Nucleotide-binding</keyword>
<dbReference type="InterPro" id="IPR011761">
    <property type="entry name" value="ATP-grasp"/>
</dbReference>
<dbReference type="Gene3D" id="2.40.50.100">
    <property type="match status" value="1"/>
</dbReference>
<dbReference type="Pfam" id="PF00364">
    <property type="entry name" value="Biotin_lipoyl"/>
    <property type="match status" value="1"/>
</dbReference>
<dbReference type="InterPro" id="IPR005479">
    <property type="entry name" value="CPAse_ATP-bd"/>
</dbReference>
<dbReference type="PROSITE" id="PS50968">
    <property type="entry name" value="BIOTINYL_LIPOYL"/>
    <property type="match status" value="1"/>
</dbReference>
<dbReference type="Gene3D" id="3.30.1490.20">
    <property type="entry name" value="ATP-grasp fold, A domain"/>
    <property type="match status" value="1"/>
</dbReference>
<evidence type="ECO:0000259" key="8">
    <source>
        <dbReference type="PROSITE" id="PS50975"/>
    </source>
</evidence>
<dbReference type="GO" id="GO:0016874">
    <property type="term" value="F:ligase activity"/>
    <property type="evidence" value="ECO:0007669"/>
    <property type="project" value="UniProtKB-KW"/>
</dbReference>
<evidence type="ECO:0000256" key="3">
    <source>
        <dbReference type="ARBA" id="ARBA00022741"/>
    </source>
</evidence>
<keyword evidence="4 6" id="KW-0067">ATP-binding</keyword>
<dbReference type="RefSeq" id="WP_080850729.1">
    <property type="nucleotide sequence ID" value="NZ_JBETME010000017.1"/>
</dbReference>
<dbReference type="Pfam" id="PF02786">
    <property type="entry name" value="CPSase_L_D2"/>
    <property type="match status" value="1"/>
</dbReference>
<dbReference type="InterPro" id="IPR011764">
    <property type="entry name" value="Biotin_carboxylation_dom"/>
</dbReference>
<feature type="domain" description="Biotin carboxylation" evidence="9">
    <location>
        <begin position="1"/>
        <end position="444"/>
    </location>
</feature>
<dbReference type="AlphaFoldDB" id="A0ABD5LSR4"/>
<dbReference type="Proteomes" id="UP001438189">
    <property type="component" value="Unassembled WGS sequence"/>
</dbReference>
<dbReference type="PROSITE" id="PS00867">
    <property type="entry name" value="CPSASE_2"/>
    <property type="match status" value="1"/>
</dbReference>
<gene>
    <name evidence="10" type="ORF">ABVB70_25025</name>
</gene>
<dbReference type="PANTHER" id="PTHR18866:SF33">
    <property type="entry name" value="METHYLCROTONOYL-COA CARBOXYLASE SUBUNIT ALPHA, MITOCHONDRIAL-RELATED"/>
    <property type="match status" value="1"/>
</dbReference>
<dbReference type="InterPro" id="IPR000089">
    <property type="entry name" value="Biotin_lipoyl"/>
</dbReference>
<dbReference type="InterPro" id="IPR016185">
    <property type="entry name" value="PreATP-grasp_dom_sf"/>
</dbReference>
<evidence type="ECO:0000313" key="11">
    <source>
        <dbReference type="Proteomes" id="UP001438189"/>
    </source>
</evidence>
<dbReference type="PROSITE" id="PS00188">
    <property type="entry name" value="BIOTIN"/>
    <property type="match status" value="1"/>
</dbReference>
<dbReference type="Pfam" id="PF00289">
    <property type="entry name" value="Biotin_carb_N"/>
    <property type="match status" value="1"/>
</dbReference>
<feature type="domain" description="ATP-grasp" evidence="8">
    <location>
        <begin position="119"/>
        <end position="316"/>
    </location>
</feature>
<evidence type="ECO:0000256" key="1">
    <source>
        <dbReference type="ARBA" id="ARBA00001953"/>
    </source>
</evidence>
<dbReference type="InterPro" id="IPR005482">
    <property type="entry name" value="Biotin_COase_C"/>
</dbReference>
<evidence type="ECO:0000256" key="2">
    <source>
        <dbReference type="ARBA" id="ARBA00022598"/>
    </source>
</evidence>
<keyword evidence="2" id="KW-0436">Ligase</keyword>
<comment type="caution">
    <text evidence="10">The sequence shown here is derived from an EMBL/GenBank/DDBJ whole genome shotgun (WGS) entry which is preliminary data.</text>
</comment>
<dbReference type="SUPFAM" id="SSF51246">
    <property type="entry name" value="Rudiment single hybrid motif"/>
    <property type="match status" value="1"/>
</dbReference>
<comment type="cofactor">
    <cofactor evidence="1">
        <name>biotin</name>
        <dbReference type="ChEBI" id="CHEBI:57586"/>
    </cofactor>
</comment>
<proteinExistence type="predicted"/>
<protein>
    <submittedName>
        <fullName evidence="10">Biotin carboxylase N-terminal domain-containing protein</fullName>
    </submittedName>
</protein>
<dbReference type="EMBL" id="JBETME010000017">
    <property type="protein sequence ID" value="MES4993565.1"/>
    <property type="molecule type" value="Genomic_DNA"/>
</dbReference>
<dbReference type="InterPro" id="IPR050856">
    <property type="entry name" value="Biotin_carboxylase_complex"/>
</dbReference>
<dbReference type="InterPro" id="IPR011054">
    <property type="entry name" value="Rudment_hybrid_motif"/>
</dbReference>
<organism evidence="10 11">
    <name type="scientific">Agrobacterium radiobacter</name>
    <dbReference type="NCBI Taxonomy" id="362"/>
    <lineage>
        <taxon>Bacteria</taxon>
        <taxon>Pseudomonadati</taxon>
        <taxon>Pseudomonadota</taxon>
        <taxon>Alphaproteobacteria</taxon>
        <taxon>Hyphomicrobiales</taxon>
        <taxon>Rhizobiaceae</taxon>
        <taxon>Rhizobium/Agrobacterium group</taxon>
        <taxon>Agrobacterium</taxon>
        <taxon>Agrobacterium tumefaciens complex</taxon>
    </lineage>
</organism>
<dbReference type="SMART" id="SM00878">
    <property type="entry name" value="Biotin_carb_C"/>
    <property type="match status" value="1"/>
</dbReference>
<dbReference type="PROSITE" id="PS50979">
    <property type="entry name" value="BC"/>
    <property type="match status" value="1"/>
</dbReference>
<dbReference type="PANTHER" id="PTHR18866">
    <property type="entry name" value="CARBOXYLASE:PYRUVATE/ACETYL-COA/PROPIONYL-COA CARBOXYLASE"/>
    <property type="match status" value="1"/>
</dbReference>
<dbReference type="SUPFAM" id="SSF51230">
    <property type="entry name" value="Single hybrid motif"/>
    <property type="match status" value="1"/>
</dbReference>
<dbReference type="Pfam" id="PF02785">
    <property type="entry name" value="Biotin_carb_C"/>
    <property type="match status" value="1"/>
</dbReference>
<name>A0ABD5LSR4_AGRRD</name>
<dbReference type="CDD" id="cd06850">
    <property type="entry name" value="biotinyl_domain"/>
    <property type="match status" value="1"/>
</dbReference>
<keyword evidence="5" id="KW-0092">Biotin</keyword>
<evidence type="ECO:0000259" key="7">
    <source>
        <dbReference type="PROSITE" id="PS50968"/>
    </source>
</evidence>
<evidence type="ECO:0000259" key="9">
    <source>
        <dbReference type="PROSITE" id="PS50979"/>
    </source>
</evidence>
<dbReference type="InterPro" id="IPR013815">
    <property type="entry name" value="ATP_grasp_subdomain_1"/>
</dbReference>
<evidence type="ECO:0000256" key="6">
    <source>
        <dbReference type="PROSITE-ProRule" id="PRU00409"/>
    </source>
</evidence>
<accession>A0ABD5LSR4</accession>
<dbReference type="SUPFAM" id="SSF56059">
    <property type="entry name" value="Glutathione synthetase ATP-binding domain-like"/>
    <property type="match status" value="1"/>
</dbReference>
<sequence length="573" mass="60666">MKKLLIANRGEIAIRIARAARDYGVASVAVYSDADAASLYVELADEAYGLGPGRPADTYLDIGKIVEIARRAGADAVHPGYGFLSERAEFAQAVIDAGLIWVGPRPAVITALGDKVEARRIAEKVGAPLVKGSPGPLASAAEAVAFAREAGLPLAIKAAFGGGGRGMKVARKLEEVGELFDSAVREAKEAFGRGECYAEQFLDKPRHIEAQIVADSHGNTVVLGTRDCSLQRRNQKLVEEAPAPFITEEQRSRIHDAARAICAAAGYTGAGTVEFLLSQDGVISFLEVNTRLQVEHPVTEETTGIDIVIEQLRIADGLPLSVTETPPPRGHAFEFRINAEDPGRGFLPTPGLITLFRAPSGPGIRLDAGVETGSEIPGLYDSMMAKLIVTGATREEALIRARRALAEFKIEGVASVLPFHRAVLDEPAFIGEDGFGVFTNWIETEFRGIEPAVRVDAVERGILRSFIEIDGKRHTLGLPTALFSGFAAAPQGPQAASGVSLASGAVTAPIPGTLQQWLVEDGAEVAQGEAVALIEAMKMETRVLAPNSGRIRILASAELGKTVGLSAHLATIE</sequence>